<dbReference type="Proteomes" id="UP000011713">
    <property type="component" value="Unassembled WGS sequence"/>
</dbReference>
<dbReference type="HOGENOM" id="CLU_2089478_0_0_1"/>
<dbReference type="AlphaFoldDB" id="M4B6G7"/>
<proteinExistence type="predicted"/>
<dbReference type="InParanoid" id="M4B6G7"/>
<evidence type="ECO:0000313" key="1">
    <source>
        <dbReference type="EnsemblProtists" id="HpaP801868"/>
    </source>
</evidence>
<evidence type="ECO:0000313" key="2">
    <source>
        <dbReference type="Proteomes" id="UP000011713"/>
    </source>
</evidence>
<sequence>MGARATTTPADLKEFEGQPCIRSVVTTATGNCLAMEIAQSTADNILEDPGRSLKLTTASLKYGIKYSGMPARPRPKNYLLHNVREDGLECPALNRSPSLGGIWRIMCPVLAPERLLF</sequence>
<name>M4B6G7_HYAAE</name>
<protein>
    <submittedName>
        <fullName evidence="1">Uncharacterized protein</fullName>
    </submittedName>
</protein>
<dbReference type="EnsemblProtists" id="HpaT801868">
    <property type="protein sequence ID" value="HpaP801868"/>
    <property type="gene ID" value="HpaG801868"/>
</dbReference>
<keyword evidence="2" id="KW-1185">Reference proteome</keyword>
<accession>M4B6G7</accession>
<organism evidence="1 2">
    <name type="scientific">Hyaloperonospora arabidopsidis (strain Emoy2)</name>
    <name type="common">Downy mildew agent</name>
    <name type="synonym">Peronospora arabidopsidis</name>
    <dbReference type="NCBI Taxonomy" id="559515"/>
    <lineage>
        <taxon>Eukaryota</taxon>
        <taxon>Sar</taxon>
        <taxon>Stramenopiles</taxon>
        <taxon>Oomycota</taxon>
        <taxon>Peronosporomycetes</taxon>
        <taxon>Peronosporales</taxon>
        <taxon>Peronosporaceae</taxon>
        <taxon>Hyaloperonospora</taxon>
    </lineage>
</organism>
<reference evidence="1" key="2">
    <citation type="submission" date="2015-06" db="UniProtKB">
        <authorList>
            <consortium name="EnsemblProtists"/>
        </authorList>
    </citation>
    <scope>IDENTIFICATION</scope>
    <source>
        <strain evidence="1">Emoy2</strain>
    </source>
</reference>
<dbReference type="VEuPathDB" id="FungiDB:HpaG801868"/>
<dbReference type="EMBL" id="JH598543">
    <property type="status" value="NOT_ANNOTATED_CDS"/>
    <property type="molecule type" value="Genomic_DNA"/>
</dbReference>
<reference evidence="2" key="1">
    <citation type="journal article" date="2010" name="Science">
        <title>Signatures of adaptation to obligate biotrophy in the Hyaloperonospora arabidopsidis genome.</title>
        <authorList>
            <person name="Baxter L."/>
            <person name="Tripathy S."/>
            <person name="Ishaque N."/>
            <person name="Boot N."/>
            <person name="Cabral A."/>
            <person name="Kemen E."/>
            <person name="Thines M."/>
            <person name="Ah-Fong A."/>
            <person name="Anderson R."/>
            <person name="Badejoko W."/>
            <person name="Bittner-Eddy P."/>
            <person name="Boore J.L."/>
            <person name="Chibucos M.C."/>
            <person name="Coates M."/>
            <person name="Dehal P."/>
            <person name="Delehaunty K."/>
            <person name="Dong S."/>
            <person name="Downton P."/>
            <person name="Dumas B."/>
            <person name="Fabro G."/>
            <person name="Fronick C."/>
            <person name="Fuerstenberg S.I."/>
            <person name="Fulton L."/>
            <person name="Gaulin E."/>
            <person name="Govers F."/>
            <person name="Hughes L."/>
            <person name="Humphray S."/>
            <person name="Jiang R.H."/>
            <person name="Judelson H."/>
            <person name="Kamoun S."/>
            <person name="Kyung K."/>
            <person name="Meijer H."/>
            <person name="Minx P."/>
            <person name="Morris P."/>
            <person name="Nelson J."/>
            <person name="Phuntumart V."/>
            <person name="Qutob D."/>
            <person name="Rehmany A."/>
            <person name="Rougon-Cardoso A."/>
            <person name="Ryden P."/>
            <person name="Torto-Alalibo T."/>
            <person name="Studholme D."/>
            <person name="Wang Y."/>
            <person name="Win J."/>
            <person name="Wood J."/>
            <person name="Clifton S.W."/>
            <person name="Rogers J."/>
            <person name="Van den Ackerveken G."/>
            <person name="Jones J.D."/>
            <person name="McDowell J.M."/>
            <person name="Beynon J."/>
            <person name="Tyler B.M."/>
        </authorList>
    </citation>
    <scope>NUCLEOTIDE SEQUENCE [LARGE SCALE GENOMIC DNA]</scope>
    <source>
        <strain evidence="2">Emoy2</strain>
    </source>
</reference>